<comment type="similarity">
    <text evidence="1">Belongs to the 2Fe2S plant-type ferredoxin family.</text>
</comment>
<dbReference type="Gene3D" id="3.10.20.30">
    <property type="match status" value="1"/>
</dbReference>
<dbReference type="RefSeq" id="WP_085753341.1">
    <property type="nucleotide sequence ID" value="NZ_BSPR01000015.1"/>
</dbReference>
<accession>A0A1W6LFQ5</accession>
<evidence type="ECO:0000256" key="8">
    <source>
        <dbReference type="ARBA" id="ARBA00034078"/>
    </source>
</evidence>
<reference evidence="9 10" key="1">
    <citation type="submission" date="2016-04" db="EMBL/GenBank/DDBJ databases">
        <title>Complete genome sequence of natural rubber-degrading, novel Gram-negative bacterium, Rhizobacter gummiphilus strain NS21.</title>
        <authorList>
            <person name="Tabata M."/>
            <person name="Kasai D."/>
            <person name="Fukuda M."/>
        </authorList>
    </citation>
    <scope>NUCLEOTIDE SEQUENCE [LARGE SCALE GENOMIC DNA]</scope>
    <source>
        <strain evidence="9 10">NS21</strain>
    </source>
</reference>
<dbReference type="InterPro" id="IPR036010">
    <property type="entry name" value="2Fe-2S_ferredoxin-like_sf"/>
</dbReference>
<evidence type="ECO:0000256" key="1">
    <source>
        <dbReference type="ARBA" id="ARBA00007874"/>
    </source>
</evidence>
<dbReference type="Proteomes" id="UP000193427">
    <property type="component" value="Chromosome"/>
</dbReference>
<evidence type="ECO:0000256" key="6">
    <source>
        <dbReference type="ARBA" id="ARBA00023004"/>
    </source>
</evidence>
<keyword evidence="5" id="KW-0249">Electron transport</keyword>
<protein>
    <submittedName>
        <fullName evidence="9">Uncharacterized protein</fullName>
    </submittedName>
</protein>
<name>A0A1W6LFQ5_9BURK</name>
<dbReference type="AlphaFoldDB" id="A0A1W6LFQ5"/>
<evidence type="ECO:0000313" key="10">
    <source>
        <dbReference type="Proteomes" id="UP000193427"/>
    </source>
</evidence>
<keyword evidence="7" id="KW-0411">Iron-sulfur</keyword>
<sequence>MADAEPTFPVRIEPLGRELDAPREHTLLATALAAGVVLPSSCRNGTCRTCMCLATAGRVSYAIEWPGLSAEEKQEGWILPCVARPESPLTLQVPHARAA</sequence>
<dbReference type="STRING" id="946333.A4W93_25690"/>
<dbReference type="InterPro" id="IPR012675">
    <property type="entry name" value="Beta-grasp_dom_sf"/>
</dbReference>
<evidence type="ECO:0000313" key="9">
    <source>
        <dbReference type="EMBL" id="ARN23028.1"/>
    </source>
</evidence>
<evidence type="ECO:0000256" key="4">
    <source>
        <dbReference type="ARBA" id="ARBA00022723"/>
    </source>
</evidence>
<dbReference type="PANTHER" id="PTHR43112">
    <property type="entry name" value="FERREDOXIN"/>
    <property type="match status" value="1"/>
</dbReference>
<comment type="cofactor">
    <cofactor evidence="8">
        <name>[2Fe-2S] cluster</name>
        <dbReference type="ChEBI" id="CHEBI:190135"/>
    </cofactor>
</comment>
<keyword evidence="3" id="KW-0001">2Fe-2S</keyword>
<dbReference type="KEGG" id="rgu:A4W93_25690"/>
<dbReference type="PROSITE" id="PS51085">
    <property type="entry name" value="2FE2S_FER_2"/>
    <property type="match status" value="1"/>
</dbReference>
<dbReference type="GO" id="GO:0046872">
    <property type="term" value="F:metal ion binding"/>
    <property type="evidence" value="ECO:0007669"/>
    <property type="project" value="UniProtKB-KW"/>
</dbReference>
<evidence type="ECO:0000256" key="5">
    <source>
        <dbReference type="ARBA" id="ARBA00022982"/>
    </source>
</evidence>
<proteinExistence type="inferred from homology"/>
<dbReference type="OrthoDB" id="9806195at2"/>
<dbReference type="PANTHER" id="PTHR43112:SF3">
    <property type="entry name" value="FERREDOXIN-2, CHLOROPLASTIC"/>
    <property type="match status" value="1"/>
</dbReference>
<evidence type="ECO:0000256" key="3">
    <source>
        <dbReference type="ARBA" id="ARBA00022714"/>
    </source>
</evidence>
<dbReference type="Pfam" id="PF00111">
    <property type="entry name" value="Fer2"/>
    <property type="match status" value="1"/>
</dbReference>
<gene>
    <name evidence="9" type="ORF">A4W93_25690</name>
</gene>
<keyword evidence="2" id="KW-0813">Transport</keyword>
<dbReference type="SUPFAM" id="SSF54292">
    <property type="entry name" value="2Fe-2S ferredoxin-like"/>
    <property type="match status" value="1"/>
</dbReference>
<dbReference type="EMBL" id="CP015118">
    <property type="protein sequence ID" value="ARN23028.1"/>
    <property type="molecule type" value="Genomic_DNA"/>
</dbReference>
<dbReference type="CDD" id="cd00207">
    <property type="entry name" value="fer2"/>
    <property type="match status" value="1"/>
</dbReference>
<evidence type="ECO:0000256" key="7">
    <source>
        <dbReference type="ARBA" id="ARBA00023014"/>
    </source>
</evidence>
<organism evidence="9 10">
    <name type="scientific">Piscinibacter gummiphilus</name>
    <dbReference type="NCBI Taxonomy" id="946333"/>
    <lineage>
        <taxon>Bacteria</taxon>
        <taxon>Pseudomonadati</taxon>
        <taxon>Pseudomonadota</taxon>
        <taxon>Betaproteobacteria</taxon>
        <taxon>Burkholderiales</taxon>
        <taxon>Sphaerotilaceae</taxon>
        <taxon>Piscinibacter</taxon>
    </lineage>
</organism>
<dbReference type="GO" id="GO:0051537">
    <property type="term" value="F:2 iron, 2 sulfur cluster binding"/>
    <property type="evidence" value="ECO:0007669"/>
    <property type="project" value="UniProtKB-KW"/>
</dbReference>
<keyword evidence="10" id="KW-1185">Reference proteome</keyword>
<keyword evidence="4" id="KW-0479">Metal-binding</keyword>
<evidence type="ECO:0000256" key="2">
    <source>
        <dbReference type="ARBA" id="ARBA00022448"/>
    </source>
</evidence>
<keyword evidence="6" id="KW-0408">Iron</keyword>
<dbReference type="InterPro" id="IPR001041">
    <property type="entry name" value="2Fe-2S_ferredoxin-type"/>
</dbReference>